<feature type="binding site" evidence="1">
    <location>
        <position position="282"/>
    </location>
    <ligand>
        <name>K(+)</name>
        <dbReference type="ChEBI" id="CHEBI:29103"/>
    </ligand>
</feature>
<comment type="catalytic activity">
    <reaction evidence="1">
        <text>(6R)-NADPHX = (6S)-NADPHX</text>
        <dbReference type="Rhea" id="RHEA:32227"/>
        <dbReference type="ChEBI" id="CHEBI:64076"/>
        <dbReference type="ChEBI" id="CHEBI:64077"/>
        <dbReference type="EC" id="5.1.99.6"/>
    </reaction>
</comment>
<keyword evidence="1" id="KW-0630">Potassium</keyword>
<protein>
    <recommendedName>
        <fullName evidence="1">NAD(P)H-hydrate epimerase</fullName>
        <ecNumber evidence="1">5.1.99.6</ecNumber>
    </recommendedName>
    <alternativeName>
        <fullName evidence="1">NAD(P)HX epimerase</fullName>
    </alternativeName>
</protein>
<dbReference type="PANTHER" id="PTHR38659:SF2">
    <property type="entry name" value="HDIG DOMAIN PROTEIN"/>
    <property type="match status" value="1"/>
</dbReference>
<accession>A0A832X615</accession>
<comment type="caution">
    <text evidence="3">The sequence shown here is derived from an EMBL/GenBank/DDBJ whole genome shotgun (WGS) entry which is preliminary data.</text>
</comment>
<feature type="binding site" evidence="1">
    <location>
        <begin position="286"/>
        <end position="292"/>
    </location>
    <ligand>
        <name>(6S)-NADPHX</name>
        <dbReference type="ChEBI" id="CHEBI:64076"/>
    </ligand>
</feature>
<sequence length="362" mass="40227">MNEELVQKIWQKEGLAENIREHCRTVEKAALELANRLTQKGVKVNLDFVKYGALLHDIGRARDHSVRQGITGYEILQNYSVPEEIRKIAKYHVGAGITKEETLALKIEPVQDLLPVTVEEKIVSYGDNLVAGQKILSFQETLHAFEQKFGLKSGTVERLKLEHRELESFVTRDEMHELEKKAIEKGLSIEKLMENAGKEIARITNEFFPVIRRNVVCFAGPGNNGGDALVAARYFKSLGAKVSIVLLVQPQTWEAKMNLKRAQNDGIEIKDLESTSGEIVVDGIFGTGVRGEIGEPFASAIRKLNEFEIKVAIDVPSGLNPDSGEEKNVVVNTDLVICLGRFKKGLIGKFQLGRVQIADIGV</sequence>
<evidence type="ECO:0000313" key="3">
    <source>
        <dbReference type="EMBL" id="HIK00395.1"/>
    </source>
</evidence>
<dbReference type="InterPro" id="IPR006675">
    <property type="entry name" value="HDIG_dom"/>
</dbReference>
<dbReference type="CDD" id="cd00077">
    <property type="entry name" value="HDc"/>
    <property type="match status" value="1"/>
</dbReference>
<feature type="domain" description="YjeF N-terminal" evidence="2">
    <location>
        <begin position="175"/>
        <end position="362"/>
    </location>
</feature>
<keyword evidence="1" id="KW-0479">Metal-binding</keyword>
<dbReference type="PANTHER" id="PTHR38659">
    <property type="entry name" value="METAL-DEPENDENT PHOSPHOHYDROLASE"/>
    <property type="match status" value="1"/>
</dbReference>
<dbReference type="Pfam" id="PF03853">
    <property type="entry name" value="YjeF_N"/>
    <property type="match status" value="1"/>
</dbReference>
<feature type="binding site" evidence="1">
    <location>
        <position position="224"/>
    </location>
    <ligand>
        <name>K(+)</name>
        <dbReference type="ChEBI" id="CHEBI:29103"/>
    </ligand>
</feature>
<feature type="binding site" evidence="1">
    <location>
        <begin position="223"/>
        <end position="227"/>
    </location>
    <ligand>
        <name>(6S)-NADPHX</name>
        <dbReference type="ChEBI" id="CHEBI:64076"/>
    </ligand>
</feature>
<proteinExistence type="inferred from homology"/>
<comment type="catalytic activity">
    <reaction evidence="1">
        <text>(6R)-NADHX = (6S)-NADHX</text>
        <dbReference type="Rhea" id="RHEA:32215"/>
        <dbReference type="ChEBI" id="CHEBI:64074"/>
        <dbReference type="ChEBI" id="CHEBI:64075"/>
        <dbReference type="EC" id="5.1.99.6"/>
    </reaction>
</comment>
<feature type="binding site" evidence="1">
    <location>
        <position position="317"/>
    </location>
    <ligand>
        <name>K(+)</name>
        <dbReference type="ChEBI" id="CHEBI:29103"/>
    </ligand>
</feature>
<feature type="binding site" evidence="1">
    <location>
        <position position="314"/>
    </location>
    <ligand>
        <name>(6S)-NADPHX</name>
        <dbReference type="ChEBI" id="CHEBI:64076"/>
    </ligand>
</feature>
<keyword evidence="4" id="KW-1185">Reference proteome</keyword>
<dbReference type="InterPro" id="IPR036652">
    <property type="entry name" value="YjeF_N_dom_sf"/>
</dbReference>
<dbReference type="PROSITE" id="PS51385">
    <property type="entry name" value="YJEF_N"/>
    <property type="match status" value="1"/>
</dbReference>
<comment type="cofactor">
    <cofactor evidence="1">
        <name>K(+)</name>
        <dbReference type="ChEBI" id="CHEBI:29103"/>
    </cofactor>
    <text evidence="1">Binds 1 potassium ion per subunit.</text>
</comment>
<dbReference type="SUPFAM" id="SSF109604">
    <property type="entry name" value="HD-domain/PDEase-like"/>
    <property type="match status" value="1"/>
</dbReference>
<dbReference type="InterPro" id="IPR006674">
    <property type="entry name" value="HD_domain"/>
</dbReference>
<dbReference type="GO" id="GO:0046872">
    <property type="term" value="F:metal ion binding"/>
    <property type="evidence" value="ECO:0007669"/>
    <property type="project" value="UniProtKB-KW"/>
</dbReference>
<comment type="similarity">
    <text evidence="1">Belongs to the NnrE/AIBP family.</text>
</comment>
<dbReference type="InterPro" id="IPR004443">
    <property type="entry name" value="YjeF_N_dom"/>
</dbReference>
<dbReference type="Proteomes" id="UP000646946">
    <property type="component" value="Unassembled WGS sequence"/>
</dbReference>
<dbReference type="InterPro" id="IPR003607">
    <property type="entry name" value="HD/PDEase_dom"/>
</dbReference>
<dbReference type="AlphaFoldDB" id="A0A832X615"/>
<keyword evidence="1" id="KW-0521">NADP</keyword>
<reference evidence="3 4" key="1">
    <citation type="journal article" name="Nat. Commun.">
        <title>Undinarchaeota illuminate DPANN phylogeny and the impact of gene transfer on archaeal evolution.</title>
        <authorList>
            <person name="Dombrowski N."/>
            <person name="Williams T.A."/>
            <person name="Sun J."/>
            <person name="Woodcroft B.J."/>
            <person name="Lee J.H."/>
            <person name="Minh B.Q."/>
            <person name="Rinke C."/>
            <person name="Spang A."/>
        </authorList>
    </citation>
    <scope>NUCLEOTIDE SEQUENCE [LARGE SCALE GENOMIC DNA]</scope>
    <source>
        <strain evidence="3">MAG_bin1129</strain>
    </source>
</reference>
<dbReference type="EC" id="5.1.99.6" evidence="1"/>
<comment type="function">
    <text evidence="1">Catalyzes the epimerization of the S- and R-forms of NAD(P)HX, a damaged form of NAD(P)H that is a result of enzymatic or heat-dependent hydration. This is a prerequisite for the S-specific NAD(P)H-hydrate dehydratase to allow the repair of both epimers of NAD(P)HX.</text>
</comment>
<keyword evidence="1" id="KW-0520">NAD</keyword>
<dbReference type="Gene3D" id="3.40.50.10260">
    <property type="entry name" value="YjeF N-terminal domain"/>
    <property type="match status" value="1"/>
</dbReference>
<evidence type="ECO:0000313" key="4">
    <source>
        <dbReference type="Proteomes" id="UP000646946"/>
    </source>
</evidence>
<comment type="caution">
    <text evidence="1">Lacks conserved residue(s) required for the propagation of feature annotation.</text>
</comment>
<evidence type="ECO:0000259" key="2">
    <source>
        <dbReference type="PROSITE" id="PS51385"/>
    </source>
</evidence>
<dbReference type="NCBIfam" id="TIGR00277">
    <property type="entry name" value="HDIG"/>
    <property type="match status" value="1"/>
</dbReference>
<keyword evidence="1 3" id="KW-0413">Isomerase</keyword>
<gene>
    <name evidence="1" type="primary">nnrE</name>
    <name evidence="3" type="ORF">H1016_02530</name>
</gene>
<dbReference type="Pfam" id="PF01966">
    <property type="entry name" value="HD"/>
    <property type="match status" value="1"/>
</dbReference>
<dbReference type="NCBIfam" id="TIGR00197">
    <property type="entry name" value="yjeF_nterm"/>
    <property type="match status" value="1"/>
</dbReference>
<organism evidence="3 4">
    <name type="scientific">Candidatus Naiadarchaeum limnaeum</name>
    <dbReference type="NCBI Taxonomy" id="2756139"/>
    <lineage>
        <taxon>Archaea</taxon>
        <taxon>Candidatus Undinarchaeota</taxon>
        <taxon>Candidatus Undinarchaeia</taxon>
        <taxon>Candidatus Naiadarchaeales</taxon>
        <taxon>Candidatus Naiadarchaeaceae</taxon>
        <taxon>Candidatus Naiadarchaeum</taxon>
    </lineage>
</organism>
<dbReference type="GO" id="GO:0052856">
    <property type="term" value="F:NAD(P)HX epimerase activity"/>
    <property type="evidence" value="ECO:0007669"/>
    <property type="project" value="UniProtKB-UniRule"/>
</dbReference>
<keyword evidence="1" id="KW-0547">Nucleotide-binding</keyword>
<dbReference type="SUPFAM" id="SSF64153">
    <property type="entry name" value="YjeF N-terminal domain-like"/>
    <property type="match status" value="1"/>
</dbReference>
<dbReference type="SMART" id="SM00471">
    <property type="entry name" value="HDc"/>
    <property type="match status" value="1"/>
</dbReference>
<dbReference type="GO" id="GO:0000166">
    <property type="term" value="F:nucleotide binding"/>
    <property type="evidence" value="ECO:0007669"/>
    <property type="project" value="UniProtKB-KW"/>
</dbReference>
<name>A0A832X615_9ARCH</name>
<evidence type="ECO:0000256" key="1">
    <source>
        <dbReference type="HAMAP-Rule" id="MF_01966"/>
    </source>
</evidence>
<dbReference type="HAMAP" id="MF_01966">
    <property type="entry name" value="NADHX_epimerase"/>
    <property type="match status" value="1"/>
</dbReference>
<dbReference type="EMBL" id="DVAB01000023">
    <property type="protein sequence ID" value="HIK00395.1"/>
    <property type="molecule type" value="Genomic_DNA"/>
</dbReference>
<dbReference type="Gene3D" id="1.10.472.50">
    <property type="entry name" value="HD-domain/PDEase-like"/>
    <property type="match status" value="1"/>
</dbReference>